<dbReference type="PANTHER" id="PTHR11453:SF36">
    <property type="entry name" value="ANION EXCHANGE PROTEIN"/>
    <property type="match status" value="1"/>
</dbReference>
<reference evidence="3" key="1">
    <citation type="submission" date="2016-11" db="UniProtKB">
        <authorList>
            <consortium name="WormBaseParasite"/>
        </authorList>
    </citation>
    <scope>IDENTIFICATION</scope>
</reference>
<dbReference type="GO" id="GO:0008510">
    <property type="term" value="F:sodium:bicarbonate symporter activity"/>
    <property type="evidence" value="ECO:0007669"/>
    <property type="project" value="TreeGrafter"/>
</dbReference>
<dbReference type="AlphaFoldDB" id="A0A1I7ZR42"/>
<evidence type="ECO:0000259" key="1">
    <source>
        <dbReference type="Pfam" id="PF07565"/>
    </source>
</evidence>
<dbReference type="Pfam" id="PF07565">
    <property type="entry name" value="Band_3_cyto"/>
    <property type="match status" value="1"/>
</dbReference>
<sequence>MQHVATSFHVLRVARAHRHLGHSAQYREIGRAIATLMSDEIFHDVAYKARNRTDLLDGVDEFLDQVTVLPLGKGESLAEERTKPTKGIFFGSAWERPALKRTGLICADLILDIKRKLVGKH</sequence>
<dbReference type="PANTHER" id="PTHR11453">
    <property type="entry name" value="ANION EXCHANGE PROTEIN"/>
    <property type="match status" value="1"/>
</dbReference>
<dbReference type="WBParaSite" id="L893_g28979.t1">
    <property type="protein sequence ID" value="L893_g28979.t1"/>
    <property type="gene ID" value="L893_g28979"/>
</dbReference>
<feature type="domain" description="Band 3 cytoplasmic" evidence="1">
    <location>
        <begin position="22"/>
        <end position="73"/>
    </location>
</feature>
<dbReference type="InterPro" id="IPR003020">
    <property type="entry name" value="HCO3_transpt_euk"/>
</dbReference>
<dbReference type="Gene3D" id="3.40.930.10">
    <property type="entry name" value="Mannitol-specific EII, Chain A"/>
    <property type="match status" value="1"/>
</dbReference>
<protein>
    <submittedName>
        <fullName evidence="3">Band_3_cyto domain-containing protein</fullName>
    </submittedName>
</protein>
<name>A0A1I7ZR42_9BILA</name>
<dbReference type="SUPFAM" id="SSF55804">
    <property type="entry name" value="Phoshotransferase/anion transport protein"/>
    <property type="match status" value="1"/>
</dbReference>
<dbReference type="GO" id="GO:0051453">
    <property type="term" value="P:regulation of intracellular pH"/>
    <property type="evidence" value="ECO:0007669"/>
    <property type="project" value="TreeGrafter"/>
</dbReference>
<keyword evidence="2" id="KW-1185">Reference proteome</keyword>
<dbReference type="Proteomes" id="UP000095287">
    <property type="component" value="Unplaced"/>
</dbReference>
<dbReference type="GO" id="GO:0008509">
    <property type="term" value="F:monoatomic anion transmembrane transporter activity"/>
    <property type="evidence" value="ECO:0007669"/>
    <property type="project" value="InterPro"/>
</dbReference>
<accession>A0A1I7ZR42</accession>
<evidence type="ECO:0000313" key="2">
    <source>
        <dbReference type="Proteomes" id="UP000095287"/>
    </source>
</evidence>
<evidence type="ECO:0000313" key="3">
    <source>
        <dbReference type="WBParaSite" id="L893_g28979.t1"/>
    </source>
</evidence>
<proteinExistence type="predicted"/>
<dbReference type="InterPro" id="IPR016152">
    <property type="entry name" value="PTrfase/Anion_transptr"/>
</dbReference>
<dbReference type="InterPro" id="IPR013769">
    <property type="entry name" value="Band3_cytoplasmic_dom"/>
</dbReference>
<dbReference type="GO" id="GO:0005452">
    <property type="term" value="F:solute:inorganic anion antiporter activity"/>
    <property type="evidence" value="ECO:0007669"/>
    <property type="project" value="InterPro"/>
</dbReference>
<dbReference type="GO" id="GO:0005886">
    <property type="term" value="C:plasma membrane"/>
    <property type="evidence" value="ECO:0007669"/>
    <property type="project" value="TreeGrafter"/>
</dbReference>
<organism evidence="2 3">
    <name type="scientific">Steinernema glaseri</name>
    <dbReference type="NCBI Taxonomy" id="37863"/>
    <lineage>
        <taxon>Eukaryota</taxon>
        <taxon>Metazoa</taxon>
        <taxon>Ecdysozoa</taxon>
        <taxon>Nematoda</taxon>
        <taxon>Chromadorea</taxon>
        <taxon>Rhabditida</taxon>
        <taxon>Tylenchina</taxon>
        <taxon>Panagrolaimomorpha</taxon>
        <taxon>Strongyloidoidea</taxon>
        <taxon>Steinernematidae</taxon>
        <taxon>Steinernema</taxon>
    </lineage>
</organism>